<evidence type="ECO:0000313" key="2">
    <source>
        <dbReference type="EMBL" id="CAK9098195.1"/>
    </source>
</evidence>
<dbReference type="Proteomes" id="UP001642484">
    <property type="component" value="Unassembled WGS sequence"/>
</dbReference>
<keyword evidence="3" id="KW-1185">Reference proteome</keyword>
<protein>
    <submittedName>
        <fullName evidence="1">Uncharacterized protein</fullName>
    </submittedName>
</protein>
<evidence type="ECO:0000313" key="1">
    <source>
        <dbReference type="EMBL" id="CAK9088924.1"/>
    </source>
</evidence>
<dbReference type="EMBL" id="CAXAMN010024694">
    <property type="protein sequence ID" value="CAK9088924.1"/>
    <property type="molecule type" value="Genomic_DNA"/>
</dbReference>
<reference evidence="1 3" key="1">
    <citation type="submission" date="2024-02" db="EMBL/GenBank/DDBJ databases">
        <authorList>
            <person name="Chen Y."/>
            <person name="Shah S."/>
            <person name="Dougan E. K."/>
            <person name="Thang M."/>
            <person name="Chan C."/>
        </authorList>
    </citation>
    <scope>NUCLEOTIDE SEQUENCE [LARGE SCALE GENOMIC DNA]</scope>
</reference>
<dbReference type="EMBL" id="CAXAMN010025805">
    <property type="protein sequence ID" value="CAK9098195.1"/>
    <property type="molecule type" value="Genomic_DNA"/>
</dbReference>
<name>A0ABP0QLW5_9DINO</name>
<dbReference type="GO" id="GO:0016301">
    <property type="term" value="F:kinase activity"/>
    <property type="evidence" value="ECO:0007669"/>
    <property type="project" value="UniProtKB-KW"/>
</dbReference>
<gene>
    <name evidence="1" type="ORF">CCMP2556_LOCUS42848</name>
    <name evidence="2" type="ORF">CCMP2556_LOCUS46531</name>
</gene>
<sequence length="268" mass="30260">MSSFTQLLLEKGVQIRGEPSLPHRSRRSESDGRRSVPALDEILAQMDQEAEESQRVPCFEPEKERPEKVNDGSQQTPSSSCSSPWLFEASSAAQKRSEAFESIQNQSFREDVTGPVSRQKPRSQKETRKPTHWNFSFNVNREVVGAELLEVGEDGELQPPAKDPKTLPRTGKGKAEPLPGLPSFRQGPPRVEPGLARWRPIPSHNEWVAGLQKMAEANRPKDQERKPPPVPAEEFLERGSPLEKRPFRCLRSEVVYCSVNCLCDDWKP</sequence>
<comment type="caution">
    <text evidence="1">The sequence shown here is derived from an EMBL/GenBank/DDBJ whole genome shotgun (WGS) entry which is preliminary data.</text>
</comment>
<proteinExistence type="predicted"/>
<organism evidence="1 3">
    <name type="scientific">Durusdinium trenchii</name>
    <dbReference type="NCBI Taxonomy" id="1381693"/>
    <lineage>
        <taxon>Eukaryota</taxon>
        <taxon>Sar</taxon>
        <taxon>Alveolata</taxon>
        <taxon>Dinophyceae</taxon>
        <taxon>Suessiales</taxon>
        <taxon>Symbiodiniaceae</taxon>
        <taxon>Durusdinium</taxon>
    </lineage>
</organism>
<evidence type="ECO:0000313" key="3">
    <source>
        <dbReference type="Proteomes" id="UP001642484"/>
    </source>
</evidence>
<accession>A0ABP0QLW5</accession>